<feature type="transmembrane region" description="Helical" evidence="6">
    <location>
        <begin position="299"/>
        <end position="319"/>
    </location>
</feature>
<dbReference type="NCBIfam" id="TIGR02210">
    <property type="entry name" value="rodA_shape"/>
    <property type="match status" value="1"/>
</dbReference>
<dbReference type="PANTHER" id="PTHR30474">
    <property type="entry name" value="CELL CYCLE PROTEIN"/>
    <property type="match status" value="1"/>
</dbReference>
<dbReference type="GO" id="GO:0032153">
    <property type="term" value="C:cell division site"/>
    <property type="evidence" value="ECO:0007669"/>
    <property type="project" value="TreeGrafter"/>
</dbReference>
<proteinExistence type="predicted"/>
<comment type="subcellular location">
    <subcellularLocation>
        <location evidence="1">Membrane</location>
        <topology evidence="1">Multi-pass membrane protein</topology>
    </subcellularLocation>
</comment>
<feature type="transmembrane region" description="Helical" evidence="6">
    <location>
        <begin position="99"/>
        <end position="122"/>
    </location>
</feature>
<feature type="transmembrane region" description="Helical" evidence="6">
    <location>
        <begin position="179"/>
        <end position="201"/>
    </location>
</feature>
<keyword evidence="4 6" id="KW-1133">Transmembrane helix</keyword>
<name>A0A1G2G7C6_9BACT</name>
<organism evidence="7 8">
    <name type="scientific">Candidatus Ryanbacteria bacterium RIFCSPHIGHO2_01_FULL_48_27</name>
    <dbReference type="NCBI Taxonomy" id="1802115"/>
    <lineage>
        <taxon>Bacteria</taxon>
        <taxon>Candidatus Ryaniibacteriota</taxon>
    </lineage>
</organism>
<dbReference type="InterPro" id="IPR001182">
    <property type="entry name" value="FtsW/RodA"/>
</dbReference>
<sequence length="374" mass="41359">MLTYLKKFDWVLIGALAPMFAWSLLTLKNIGDTGDYFFTRQIVWLLISLLVMFFLASADWRLFSNSGVIVVLYGIMCLLLGVLLLGASRIKGATSWFNFYLASFQPTEIVKLVLILVLAKYFSRRHIDIARFRHIVISGVYAAIPVGLILLQPDLGSSVIVLAIWFGMTLVSGIRPQHLLLLATTGIVIAAIAWVSFLAPYQKDRIKTFLNPTFDPRGAGYNAIQSMIAVGSGDVFGKGVGYGSQSRLKFLPESETDFIFAAFAEEWGVFGILVYFVFMGILLWRILRIGLYAPGNFGKLFAIGFSIMIVFQGAIHIGMNMGMLPITGITLPFMSYGGSSLLMLMAGVGILQSMHIHRYAYGSFAEDPEEGSYI</sequence>
<keyword evidence="2 6" id="KW-0812">Transmembrane</keyword>
<evidence type="ECO:0000313" key="8">
    <source>
        <dbReference type="Proteomes" id="UP000177785"/>
    </source>
</evidence>
<dbReference type="Pfam" id="PF01098">
    <property type="entry name" value="FTSW_RODA_SPOVE"/>
    <property type="match status" value="1"/>
</dbReference>
<dbReference type="AlphaFoldDB" id="A0A1G2G7C6"/>
<feature type="transmembrane region" description="Helical" evidence="6">
    <location>
        <begin position="68"/>
        <end position="87"/>
    </location>
</feature>
<feature type="transmembrane region" description="Helical" evidence="6">
    <location>
        <begin position="7"/>
        <end position="25"/>
    </location>
</feature>
<reference evidence="7 8" key="1">
    <citation type="journal article" date="2016" name="Nat. Commun.">
        <title>Thousands of microbial genomes shed light on interconnected biogeochemical processes in an aquifer system.</title>
        <authorList>
            <person name="Anantharaman K."/>
            <person name="Brown C.T."/>
            <person name="Hug L.A."/>
            <person name="Sharon I."/>
            <person name="Castelle C.J."/>
            <person name="Probst A.J."/>
            <person name="Thomas B.C."/>
            <person name="Singh A."/>
            <person name="Wilkins M.J."/>
            <person name="Karaoz U."/>
            <person name="Brodie E.L."/>
            <person name="Williams K.H."/>
            <person name="Hubbard S.S."/>
            <person name="Banfield J.F."/>
        </authorList>
    </citation>
    <scope>NUCLEOTIDE SEQUENCE [LARGE SCALE GENOMIC DNA]</scope>
</reference>
<dbReference type="EMBL" id="MHNL01000004">
    <property type="protein sequence ID" value="OGZ45982.1"/>
    <property type="molecule type" value="Genomic_DNA"/>
</dbReference>
<dbReference type="STRING" id="1802115.A2756_04450"/>
<dbReference type="InterPro" id="IPR011923">
    <property type="entry name" value="RodA/MrdB"/>
</dbReference>
<accession>A0A1G2G7C6</accession>
<protein>
    <submittedName>
        <fullName evidence="7">Rod shape-determining protein RodA</fullName>
    </submittedName>
</protein>
<dbReference type="Proteomes" id="UP000177785">
    <property type="component" value="Unassembled WGS sequence"/>
</dbReference>
<keyword evidence="5 6" id="KW-0472">Membrane</keyword>
<evidence type="ECO:0000256" key="4">
    <source>
        <dbReference type="ARBA" id="ARBA00022989"/>
    </source>
</evidence>
<dbReference type="GO" id="GO:0005886">
    <property type="term" value="C:plasma membrane"/>
    <property type="evidence" value="ECO:0007669"/>
    <property type="project" value="TreeGrafter"/>
</dbReference>
<evidence type="ECO:0000256" key="6">
    <source>
        <dbReference type="SAM" id="Phobius"/>
    </source>
</evidence>
<keyword evidence="3" id="KW-0133">Cell shape</keyword>
<dbReference type="GO" id="GO:0008360">
    <property type="term" value="P:regulation of cell shape"/>
    <property type="evidence" value="ECO:0007669"/>
    <property type="project" value="UniProtKB-KW"/>
</dbReference>
<evidence type="ECO:0000256" key="3">
    <source>
        <dbReference type="ARBA" id="ARBA00022960"/>
    </source>
</evidence>
<dbReference type="GO" id="GO:0015648">
    <property type="term" value="F:lipid-linked peptidoglycan transporter activity"/>
    <property type="evidence" value="ECO:0007669"/>
    <property type="project" value="TreeGrafter"/>
</dbReference>
<evidence type="ECO:0000256" key="1">
    <source>
        <dbReference type="ARBA" id="ARBA00004141"/>
    </source>
</evidence>
<feature type="transmembrane region" description="Helical" evidence="6">
    <location>
        <begin position="157"/>
        <end position="174"/>
    </location>
</feature>
<comment type="caution">
    <text evidence="7">The sequence shown here is derived from an EMBL/GenBank/DDBJ whole genome shotgun (WGS) entry which is preliminary data.</text>
</comment>
<gene>
    <name evidence="7" type="ORF">A2756_04450</name>
</gene>
<evidence type="ECO:0000256" key="5">
    <source>
        <dbReference type="ARBA" id="ARBA00023136"/>
    </source>
</evidence>
<feature type="transmembrane region" description="Helical" evidence="6">
    <location>
        <begin position="134"/>
        <end position="151"/>
    </location>
</feature>
<evidence type="ECO:0000313" key="7">
    <source>
        <dbReference type="EMBL" id="OGZ45982.1"/>
    </source>
</evidence>
<evidence type="ECO:0000256" key="2">
    <source>
        <dbReference type="ARBA" id="ARBA00022692"/>
    </source>
</evidence>
<feature type="transmembrane region" description="Helical" evidence="6">
    <location>
        <begin position="267"/>
        <end position="287"/>
    </location>
</feature>
<feature type="transmembrane region" description="Helical" evidence="6">
    <location>
        <begin position="37"/>
        <end position="56"/>
    </location>
</feature>
<feature type="transmembrane region" description="Helical" evidence="6">
    <location>
        <begin position="331"/>
        <end position="351"/>
    </location>
</feature>
<dbReference type="GO" id="GO:0051301">
    <property type="term" value="P:cell division"/>
    <property type="evidence" value="ECO:0007669"/>
    <property type="project" value="InterPro"/>
</dbReference>